<evidence type="ECO:0000313" key="1">
    <source>
        <dbReference type="EMBL" id="KUK36362.1"/>
    </source>
</evidence>
<reference evidence="2" key="1">
    <citation type="journal article" date="2015" name="MBio">
        <title>Genome-Resolved Metagenomic Analysis Reveals Roles for Candidate Phyla and Other Microbial Community Members in Biogeochemical Transformations in Oil Reservoirs.</title>
        <authorList>
            <person name="Hu P."/>
            <person name="Tom L."/>
            <person name="Singh A."/>
            <person name="Thomas B.C."/>
            <person name="Baker B.J."/>
            <person name="Piceno Y.M."/>
            <person name="Andersen G.L."/>
            <person name="Banfield J.F."/>
        </authorList>
    </citation>
    <scope>NUCLEOTIDE SEQUENCE [LARGE SCALE GENOMIC DNA]</scope>
</reference>
<dbReference type="EMBL" id="LGFO01000109">
    <property type="protein sequence ID" value="KUK36362.1"/>
    <property type="molecule type" value="Genomic_DNA"/>
</dbReference>
<evidence type="ECO:0008006" key="3">
    <source>
        <dbReference type="Google" id="ProtNLM"/>
    </source>
</evidence>
<accession>A0A101FG55</accession>
<sequence>MGEVGREVYVCYACRSRPARARSIGGTRYFLCDECYELHKRANRQMMEYLNQRRSSFRRGTCSGFEEVSGKRDPFF</sequence>
<gene>
    <name evidence="1" type="ORF">XD66_0932</name>
</gene>
<name>A0A101FG55_9THEO</name>
<organism evidence="1 2">
    <name type="scientific">Thermacetogenium phaeum</name>
    <dbReference type="NCBI Taxonomy" id="85874"/>
    <lineage>
        <taxon>Bacteria</taxon>
        <taxon>Bacillati</taxon>
        <taxon>Bacillota</taxon>
        <taxon>Clostridia</taxon>
        <taxon>Thermoanaerobacterales</taxon>
        <taxon>Thermoanaerobacteraceae</taxon>
        <taxon>Thermacetogenium</taxon>
    </lineage>
</organism>
<protein>
    <recommendedName>
        <fullName evidence="3">ClpX-type ZB domain-containing protein</fullName>
    </recommendedName>
</protein>
<dbReference type="Proteomes" id="UP000053326">
    <property type="component" value="Unassembled WGS sequence"/>
</dbReference>
<proteinExistence type="predicted"/>
<evidence type="ECO:0000313" key="2">
    <source>
        <dbReference type="Proteomes" id="UP000053326"/>
    </source>
</evidence>
<comment type="caution">
    <text evidence="1">The sequence shown here is derived from an EMBL/GenBank/DDBJ whole genome shotgun (WGS) entry which is preliminary data.</text>
</comment>
<dbReference type="AlphaFoldDB" id="A0A101FG55"/>